<evidence type="ECO:0000256" key="1">
    <source>
        <dbReference type="SAM" id="MobiDB-lite"/>
    </source>
</evidence>
<dbReference type="AlphaFoldDB" id="A0A9N7TZU3"/>
<proteinExistence type="predicted"/>
<feature type="region of interest" description="Disordered" evidence="1">
    <location>
        <begin position="1"/>
        <end position="111"/>
    </location>
</feature>
<dbReference type="Proteomes" id="UP001153269">
    <property type="component" value="Unassembled WGS sequence"/>
</dbReference>
<sequence length="111" mass="11916">MNKEAHRMPYPPSTSSYSSSSSSSCENSCQIVFRGKTTPSAERQRQERASPLHTSSSSSSRVEDPPLSSQPAVPSIPVDSCVKPPPLLSPLLDGWRAPLLPTSLAPNRRAA</sequence>
<evidence type="ECO:0000313" key="3">
    <source>
        <dbReference type="Proteomes" id="UP001153269"/>
    </source>
</evidence>
<organism evidence="2 3">
    <name type="scientific">Pleuronectes platessa</name>
    <name type="common">European plaice</name>
    <dbReference type="NCBI Taxonomy" id="8262"/>
    <lineage>
        <taxon>Eukaryota</taxon>
        <taxon>Metazoa</taxon>
        <taxon>Chordata</taxon>
        <taxon>Craniata</taxon>
        <taxon>Vertebrata</taxon>
        <taxon>Euteleostomi</taxon>
        <taxon>Actinopterygii</taxon>
        <taxon>Neopterygii</taxon>
        <taxon>Teleostei</taxon>
        <taxon>Neoteleostei</taxon>
        <taxon>Acanthomorphata</taxon>
        <taxon>Carangaria</taxon>
        <taxon>Pleuronectiformes</taxon>
        <taxon>Pleuronectoidei</taxon>
        <taxon>Pleuronectidae</taxon>
        <taxon>Pleuronectes</taxon>
    </lineage>
</organism>
<reference evidence="2" key="1">
    <citation type="submission" date="2020-03" db="EMBL/GenBank/DDBJ databases">
        <authorList>
            <person name="Weist P."/>
        </authorList>
    </citation>
    <scope>NUCLEOTIDE SEQUENCE</scope>
</reference>
<accession>A0A9N7TZU3</accession>
<feature type="compositionally biased region" description="Low complexity" evidence="1">
    <location>
        <begin position="13"/>
        <end position="24"/>
    </location>
</feature>
<gene>
    <name evidence="2" type="ORF">PLEPLA_LOCUS9005</name>
</gene>
<dbReference type="EMBL" id="CADEAL010000504">
    <property type="protein sequence ID" value="CAB1421124.1"/>
    <property type="molecule type" value="Genomic_DNA"/>
</dbReference>
<comment type="caution">
    <text evidence="2">The sequence shown here is derived from an EMBL/GenBank/DDBJ whole genome shotgun (WGS) entry which is preliminary data.</text>
</comment>
<evidence type="ECO:0000313" key="2">
    <source>
        <dbReference type="EMBL" id="CAB1421124.1"/>
    </source>
</evidence>
<keyword evidence="3" id="KW-1185">Reference proteome</keyword>
<name>A0A9N7TZU3_PLEPL</name>
<dbReference type="PROSITE" id="PS51257">
    <property type="entry name" value="PROKAR_LIPOPROTEIN"/>
    <property type="match status" value="1"/>
</dbReference>
<protein>
    <submittedName>
        <fullName evidence="2">Uncharacterized protein</fullName>
    </submittedName>
</protein>